<feature type="chain" id="PRO_5044863880" description="Lipoprotein" evidence="2">
    <location>
        <begin position="22"/>
        <end position="287"/>
    </location>
</feature>
<feature type="compositionally biased region" description="Low complexity" evidence="1">
    <location>
        <begin position="151"/>
        <end position="163"/>
    </location>
</feature>
<evidence type="ECO:0000313" key="3">
    <source>
        <dbReference type="EMBL" id="EFU90875.1"/>
    </source>
</evidence>
<feature type="compositionally biased region" description="Basic and acidic residues" evidence="1">
    <location>
        <begin position="189"/>
        <end position="202"/>
    </location>
</feature>
<accession>A0ABC9P7G5</accession>
<feature type="compositionally biased region" description="Basic and acidic residues" evidence="1">
    <location>
        <begin position="168"/>
        <end position="180"/>
    </location>
</feature>
<comment type="caution">
    <text evidence="3">The sequence shown here is derived from an EMBL/GenBank/DDBJ whole genome shotgun (WGS) entry which is preliminary data.</text>
</comment>
<proteinExistence type="predicted"/>
<evidence type="ECO:0000313" key="4">
    <source>
        <dbReference type="Proteomes" id="UP000004933"/>
    </source>
</evidence>
<evidence type="ECO:0000256" key="1">
    <source>
        <dbReference type="SAM" id="MobiDB-lite"/>
    </source>
</evidence>
<dbReference type="PROSITE" id="PS51257">
    <property type="entry name" value="PROKAR_LIPOPROTEIN"/>
    <property type="match status" value="1"/>
</dbReference>
<dbReference type="EMBL" id="AEBE01000038">
    <property type="protein sequence ID" value="EFU90875.1"/>
    <property type="molecule type" value="Genomic_DNA"/>
</dbReference>
<feature type="signal peptide" evidence="2">
    <location>
        <begin position="1"/>
        <end position="21"/>
    </location>
</feature>
<sequence length="287" mass="31490">MMKKLISLGLICVCGISLLTACSGNNDNKGTEKSTSQSNSTVKQPNSKDFVASGEYSVGKNIDPGDYYAVLTQLDDKSSIVLITVKSGGENSNHDLYGVGNKKKVSLKKGDTLTFETADKDFVVRFLNEKDFQEYMKNPVSSTETNKQKTVNSDVSNSSSQDNEQSDAAEKKEVSTEAKSDVATNTLPSEDKNTNDITKLADEPTLEQQTVLDTLAKHQFNDMYPYKGSKMHSIIGVIQPWTQKDGKWYQKVSATIVNAYGAKREANVEIHITPQSADSGLVEIIDY</sequence>
<feature type="compositionally biased region" description="Polar residues" evidence="1">
    <location>
        <begin position="139"/>
        <end position="150"/>
    </location>
</feature>
<keyword evidence="2" id="KW-0732">Signal</keyword>
<name>A0ABC9P7G5_ENTFL</name>
<evidence type="ECO:0008006" key="5">
    <source>
        <dbReference type="Google" id="ProtNLM"/>
    </source>
</evidence>
<reference evidence="3 4" key="1">
    <citation type="submission" date="2010-09" db="EMBL/GenBank/DDBJ databases">
        <authorList>
            <person name="Weinstock G."/>
            <person name="Sodergren E."/>
            <person name="Clifton S."/>
            <person name="Fulton L."/>
            <person name="Fulton B."/>
            <person name="Courtney L."/>
            <person name="Fronick C."/>
            <person name="Harrison M."/>
            <person name="Strong C."/>
            <person name="Farmer C."/>
            <person name="Delahaunty K."/>
            <person name="Markovic C."/>
            <person name="Hall O."/>
            <person name="Minx P."/>
            <person name="Tomlinson C."/>
            <person name="Mitreva M."/>
            <person name="Hou S."/>
            <person name="Chen J."/>
            <person name="Wollam A."/>
            <person name="Pepin K.H."/>
            <person name="Johnson M."/>
            <person name="Bhonagiri V."/>
            <person name="Zhang X."/>
            <person name="Suruliraj S."/>
            <person name="Warren W."/>
            <person name="Chinwalla A."/>
            <person name="Mardis E.R."/>
            <person name="Wilson R.K."/>
        </authorList>
    </citation>
    <scope>NUCLEOTIDE SEQUENCE [LARGE SCALE GENOMIC DNA]</scope>
    <source>
        <strain evidence="3 4">TX0630</strain>
    </source>
</reference>
<organism evidence="3 4">
    <name type="scientific">Enterococcus faecalis TX0630</name>
    <dbReference type="NCBI Taxonomy" id="749508"/>
    <lineage>
        <taxon>Bacteria</taxon>
        <taxon>Bacillati</taxon>
        <taxon>Bacillota</taxon>
        <taxon>Bacilli</taxon>
        <taxon>Lactobacillales</taxon>
        <taxon>Enterococcaceae</taxon>
        <taxon>Enterococcus</taxon>
    </lineage>
</organism>
<dbReference type="Proteomes" id="UP000004933">
    <property type="component" value="Unassembled WGS sequence"/>
</dbReference>
<feature type="region of interest" description="Disordered" evidence="1">
    <location>
        <begin position="137"/>
        <end position="204"/>
    </location>
</feature>
<feature type="region of interest" description="Disordered" evidence="1">
    <location>
        <begin position="27"/>
        <end position="47"/>
    </location>
</feature>
<dbReference type="AlphaFoldDB" id="A0ABC9P7G5"/>
<protein>
    <recommendedName>
        <fullName evidence="5">Lipoprotein</fullName>
    </recommendedName>
</protein>
<gene>
    <name evidence="3" type="ORF">HMPREF9511_01151</name>
</gene>
<evidence type="ECO:0000256" key="2">
    <source>
        <dbReference type="SAM" id="SignalP"/>
    </source>
</evidence>